<organism evidence="1 2">
    <name type="scientific">Botryobasidium botryosum (strain FD-172 SS1)</name>
    <dbReference type="NCBI Taxonomy" id="930990"/>
    <lineage>
        <taxon>Eukaryota</taxon>
        <taxon>Fungi</taxon>
        <taxon>Dikarya</taxon>
        <taxon>Basidiomycota</taxon>
        <taxon>Agaricomycotina</taxon>
        <taxon>Agaricomycetes</taxon>
        <taxon>Cantharellales</taxon>
        <taxon>Botryobasidiaceae</taxon>
        <taxon>Botryobasidium</taxon>
    </lineage>
</organism>
<gene>
    <name evidence="1" type="ORF">BOTBODRAFT_39789</name>
</gene>
<dbReference type="AlphaFoldDB" id="A0A067LSB8"/>
<accession>A0A067LSB8</accession>
<keyword evidence="2" id="KW-1185">Reference proteome</keyword>
<evidence type="ECO:0000313" key="1">
    <source>
        <dbReference type="EMBL" id="KDQ06148.1"/>
    </source>
</evidence>
<sequence>MTRTRTPVYTVPLPMRSAPCLQPLASSLWNDSNANNLFCDALRHGIPRCVRLALFTNFSESGYCKNKPTAYISLYTTLEHIPDILRGLKIAIARQRAGQIQATAPTSHLSPLPAARPVLTTPARPVACNCNAISPPHPFHLCSDRALMWLSVSTSKYILSQAPRAYLLLSGTRTYKPTDTRDRGGSLRACRRHLFVDE</sequence>
<proteinExistence type="predicted"/>
<dbReference type="Proteomes" id="UP000027195">
    <property type="component" value="Unassembled WGS sequence"/>
</dbReference>
<reference evidence="2" key="1">
    <citation type="journal article" date="2014" name="Proc. Natl. Acad. Sci. U.S.A.">
        <title>Extensive sampling of basidiomycete genomes demonstrates inadequacy of the white-rot/brown-rot paradigm for wood decay fungi.</title>
        <authorList>
            <person name="Riley R."/>
            <person name="Salamov A.A."/>
            <person name="Brown D.W."/>
            <person name="Nagy L.G."/>
            <person name="Floudas D."/>
            <person name="Held B.W."/>
            <person name="Levasseur A."/>
            <person name="Lombard V."/>
            <person name="Morin E."/>
            <person name="Otillar R."/>
            <person name="Lindquist E.A."/>
            <person name="Sun H."/>
            <person name="LaButti K.M."/>
            <person name="Schmutz J."/>
            <person name="Jabbour D."/>
            <person name="Luo H."/>
            <person name="Baker S.E."/>
            <person name="Pisabarro A.G."/>
            <person name="Walton J.D."/>
            <person name="Blanchette R.A."/>
            <person name="Henrissat B."/>
            <person name="Martin F."/>
            <person name="Cullen D."/>
            <person name="Hibbett D.S."/>
            <person name="Grigoriev I.V."/>
        </authorList>
    </citation>
    <scope>NUCLEOTIDE SEQUENCE [LARGE SCALE GENOMIC DNA]</scope>
    <source>
        <strain evidence="2">FD-172 SS1</strain>
    </source>
</reference>
<dbReference type="InParanoid" id="A0A067LSB8"/>
<protein>
    <submittedName>
        <fullName evidence="1">Uncharacterized protein</fullName>
    </submittedName>
</protein>
<evidence type="ECO:0000313" key="2">
    <source>
        <dbReference type="Proteomes" id="UP000027195"/>
    </source>
</evidence>
<name>A0A067LSB8_BOTB1</name>
<dbReference type="HOGENOM" id="CLU_1377907_0_0_1"/>
<dbReference type="EMBL" id="KL198153">
    <property type="protein sequence ID" value="KDQ06148.1"/>
    <property type="molecule type" value="Genomic_DNA"/>
</dbReference>